<feature type="region of interest" description="Disordered" evidence="5">
    <location>
        <begin position="101"/>
        <end position="121"/>
    </location>
</feature>
<evidence type="ECO:0000256" key="5">
    <source>
        <dbReference type="SAM" id="MobiDB-lite"/>
    </source>
</evidence>
<dbReference type="GO" id="GO:0003735">
    <property type="term" value="F:structural constituent of ribosome"/>
    <property type="evidence" value="ECO:0007669"/>
    <property type="project" value="InterPro"/>
</dbReference>
<dbReference type="PIRSF" id="PIRSF002134">
    <property type="entry name" value="Ribosomal_S13"/>
    <property type="match status" value="1"/>
</dbReference>
<keyword evidence="2 4" id="KW-0689">Ribosomal protein</keyword>
<accession>A0A7G1MNE4</accession>
<dbReference type="PANTHER" id="PTHR10871">
    <property type="entry name" value="30S RIBOSOMAL PROTEIN S13/40S RIBOSOMAL PROTEIN S18"/>
    <property type="match status" value="1"/>
</dbReference>
<organism evidence="6">
    <name type="scientific">Pteridomonas sp. YPF1301</name>
    <dbReference type="NCBI Taxonomy" id="2766739"/>
    <lineage>
        <taxon>Eukaryota</taxon>
        <taxon>Sar</taxon>
        <taxon>Stramenopiles</taxon>
        <taxon>Ochrophyta</taxon>
        <taxon>Dictyochophyceae</taxon>
        <taxon>Pedinellales</taxon>
        <taxon>Pteridomonas</taxon>
    </lineage>
</organism>
<dbReference type="GO" id="GO:0005829">
    <property type="term" value="C:cytosol"/>
    <property type="evidence" value="ECO:0007669"/>
    <property type="project" value="TreeGrafter"/>
</dbReference>
<evidence type="ECO:0000256" key="2">
    <source>
        <dbReference type="ARBA" id="ARBA00022980"/>
    </source>
</evidence>
<dbReference type="InterPro" id="IPR001892">
    <property type="entry name" value="Ribosomal_uS13"/>
</dbReference>
<reference evidence="6" key="1">
    <citation type="submission" date="2020-09" db="EMBL/GenBank/DDBJ databases">
        <title>Highly reduced plastid genomes of the non-photosynthetic dictyochophyceans Pteridomonas spp. (Ochrophyta, SAR).</title>
        <authorList>
            <person name="Kayama M."/>
            <person name="Kamikawa R."/>
        </authorList>
    </citation>
    <scope>NUCLEOTIDE SEQUENCE</scope>
    <source>
        <strain evidence="6">YPF1301</strain>
    </source>
</reference>
<dbReference type="HAMAP" id="MF_01315">
    <property type="entry name" value="Ribosomal_uS13"/>
    <property type="match status" value="1"/>
</dbReference>
<dbReference type="Gene3D" id="4.10.910.10">
    <property type="entry name" value="30s ribosomal protein s13, domain 2"/>
    <property type="match status" value="1"/>
</dbReference>
<comment type="similarity">
    <text evidence="1 4">Belongs to the universal ribosomal protein uS13 family.</text>
</comment>
<dbReference type="InterPro" id="IPR010979">
    <property type="entry name" value="Ribosomal_uS13-like_H2TH"/>
</dbReference>
<evidence type="ECO:0000256" key="1">
    <source>
        <dbReference type="ARBA" id="ARBA00008080"/>
    </source>
</evidence>
<keyword evidence="3 4" id="KW-0687">Ribonucleoprotein</keyword>
<dbReference type="AlphaFoldDB" id="A0A7G1MNE4"/>
<keyword evidence="6" id="KW-0934">Plastid</keyword>
<dbReference type="GO" id="GO:0003723">
    <property type="term" value="F:RNA binding"/>
    <property type="evidence" value="ECO:0007669"/>
    <property type="project" value="InterPro"/>
</dbReference>
<dbReference type="PANTHER" id="PTHR10871:SF1">
    <property type="entry name" value="SMALL RIBOSOMAL SUBUNIT PROTEIN US13M"/>
    <property type="match status" value="1"/>
</dbReference>
<evidence type="ECO:0000256" key="3">
    <source>
        <dbReference type="ARBA" id="ARBA00023274"/>
    </source>
</evidence>
<name>A0A7G1MNE4_9STRA</name>
<sequence length="121" mass="14340">MIRFIGINLSKYKKIQYALIKIYGIGIRRATEILNTLKISLELRLMELSKNLIIQIRHYIETNYLVENLLKRKISLHITRLKEIQCFRGKRHLLQLPVRGQRTRTNARTKKGKKKTVKGKN</sequence>
<dbReference type="GO" id="GO:0006412">
    <property type="term" value="P:translation"/>
    <property type="evidence" value="ECO:0007669"/>
    <property type="project" value="InterPro"/>
</dbReference>
<geneLocation type="plastid" evidence="6"/>
<dbReference type="PROSITE" id="PS50159">
    <property type="entry name" value="RIBOSOMAL_S13_2"/>
    <property type="match status" value="1"/>
</dbReference>
<evidence type="ECO:0000313" key="6">
    <source>
        <dbReference type="EMBL" id="BCL05884.1"/>
    </source>
</evidence>
<dbReference type="Pfam" id="PF00416">
    <property type="entry name" value="Ribosomal_S13"/>
    <property type="match status" value="1"/>
</dbReference>
<protein>
    <submittedName>
        <fullName evidence="6">Ribosomal protein S13</fullName>
    </submittedName>
</protein>
<dbReference type="GO" id="GO:0015935">
    <property type="term" value="C:small ribosomal subunit"/>
    <property type="evidence" value="ECO:0007669"/>
    <property type="project" value="TreeGrafter"/>
</dbReference>
<dbReference type="EMBL" id="LC580440">
    <property type="protein sequence ID" value="BCL05884.1"/>
    <property type="molecule type" value="Genomic_DNA"/>
</dbReference>
<dbReference type="FunFam" id="1.10.8.50:FF:000001">
    <property type="entry name" value="30S ribosomal protein S13"/>
    <property type="match status" value="1"/>
</dbReference>
<evidence type="ECO:0000256" key="4">
    <source>
        <dbReference type="RuleBase" id="RU003830"/>
    </source>
</evidence>
<gene>
    <name evidence="6" type="primary">rps13</name>
</gene>
<proteinExistence type="inferred from homology"/>
<dbReference type="Gene3D" id="1.10.8.50">
    <property type="match status" value="1"/>
</dbReference>
<dbReference type="InterPro" id="IPR027437">
    <property type="entry name" value="Rbsml_uS13_C"/>
</dbReference>
<dbReference type="SUPFAM" id="SSF46946">
    <property type="entry name" value="S13-like H2TH domain"/>
    <property type="match status" value="1"/>
</dbReference>